<feature type="region of interest" description="Disordered" evidence="1">
    <location>
        <begin position="203"/>
        <end position="236"/>
    </location>
</feature>
<protein>
    <submittedName>
        <fullName evidence="2 3">Uncharacterized protein</fullName>
    </submittedName>
</protein>
<gene>
    <name evidence="2" type="ORF">MAPG_01207</name>
</gene>
<dbReference type="InterPro" id="IPR038883">
    <property type="entry name" value="AN11006-like"/>
</dbReference>
<dbReference type="VEuPathDB" id="FungiDB:MAPG_01207"/>
<feature type="compositionally biased region" description="Low complexity" evidence="1">
    <location>
        <begin position="212"/>
        <end position="231"/>
    </location>
</feature>
<dbReference type="PANTHER" id="PTHR42085:SF4">
    <property type="entry name" value="F-BOX DOMAIN-CONTAINING PROTEIN"/>
    <property type="match status" value="1"/>
</dbReference>
<evidence type="ECO:0000313" key="4">
    <source>
        <dbReference type="Proteomes" id="UP000011715"/>
    </source>
</evidence>
<evidence type="ECO:0000313" key="3">
    <source>
        <dbReference type="EnsemblFungi" id="MAPG_01207T0"/>
    </source>
</evidence>
<reference evidence="2" key="3">
    <citation type="submission" date="2011-03" db="EMBL/GenBank/DDBJ databases">
        <title>Annotation of Magnaporthe poae ATCC 64411.</title>
        <authorList>
            <person name="Ma L.-J."/>
            <person name="Dead R."/>
            <person name="Young S.K."/>
            <person name="Zeng Q."/>
            <person name="Gargeya S."/>
            <person name="Fitzgerald M."/>
            <person name="Haas B."/>
            <person name="Abouelleil A."/>
            <person name="Alvarado L."/>
            <person name="Arachchi H.M."/>
            <person name="Berlin A."/>
            <person name="Brown A."/>
            <person name="Chapman S.B."/>
            <person name="Chen Z."/>
            <person name="Dunbar C."/>
            <person name="Freedman E."/>
            <person name="Gearin G."/>
            <person name="Gellesch M."/>
            <person name="Goldberg J."/>
            <person name="Griggs A."/>
            <person name="Gujja S."/>
            <person name="Heiman D."/>
            <person name="Howarth C."/>
            <person name="Larson L."/>
            <person name="Lui A."/>
            <person name="MacDonald P.J.P."/>
            <person name="Mehta T."/>
            <person name="Montmayeur A."/>
            <person name="Murphy C."/>
            <person name="Neiman D."/>
            <person name="Pearson M."/>
            <person name="Priest M."/>
            <person name="Roberts A."/>
            <person name="Saif S."/>
            <person name="Shea T."/>
            <person name="Shenoy N."/>
            <person name="Sisk P."/>
            <person name="Stolte C."/>
            <person name="Sykes S."/>
            <person name="Yandava C."/>
            <person name="Wortman J."/>
            <person name="Nusbaum C."/>
            <person name="Birren B."/>
        </authorList>
    </citation>
    <scope>NUCLEOTIDE SEQUENCE</scope>
    <source>
        <strain evidence="2">ATCC 64411</strain>
    </source>
</reference>
<reference evidence="4" key="2">
    <citation type="submission" date="2010-05" db="EMBL/GenBank/DDBJ databases">
        <title>The genome sequence of Magnaporthe poae strain ATCC 64411.</title>
        <authorList>
            <person name="Ma L.-J."/>
            <person name="Dead R."/>
            <person name="Young S."/>
            <person name="Zeng Q."/>
            <person name="Koehrsen M."/>
            <person name="Alvarado L."/>
            <person name="Berlin A."/>
            <person name="Chapman S.B."/>
            <person name="Chen Z."/>
            <person name="Freedman E."/>
            <person name="Gellesch M."/>
            <person name="Goldberg J."/>
            <person name="Griggs A."/>
            <person name="Gujja S."/>
            <person name="Heilman E.R."/>
            <person name="Heiman D."/>
            <person name="Hepburn T."/>
            <person name="Howarth C."/>
            <person name="Jen D."/>
            <person name="Larson L."/>
            <person name="Mehta T."/>
            <person name="Neiman D."/>
            <person name="Pearson M."/>
            <person name="Roberts A."/>
            <person name="Saif S."/>
            <person name="Shea T."/>
            <person name="Shenoy N."/>
            <person name="Sisk P."/>
            <person name="Stolte C."/>
            <person name="Sykes S."/>
            <person name="Walk T."/>
            <person name="White J."/>
            <person name="Yandava C."/>
            <person name="Haas B."/>
            <person name="Nusbaum C."/>
            <person name="Birren B."/>
        </authorList>
    </citation>
    <scope>NUCLEOTIDE SEQUENCE [LARGE SCALE GENOMIC DNA]</scope>
    <source>
        <strain evidence="4">ATCC 64411 / 73-15</strain>
    </source>
</reference>
<name>A0A0C4DN33_MAGP6</name>
<dbReference type="OrthoDB" id="62952at2759"/>
<dbReference type="AlphaFoldDB" id="A0A0C4DN33"/>
<dbReference type="eggNOG" id="ENOG502SQKC">
    <property type="taxonomic scope" value="Eukaryota"/>
</dbReference>
<reference evidence="3" key="5">
    <citation type="submission" date="2015-06" db="UniProtKB">
        <authorList>
            <consortium name="EnsemblFungi"/>
        </authorList>
    </citation>
    <scope>IDENTIFICATION</scope>
    <source>
        <strain evidence="3">ATCC 64411</strain>
    </source>
</reference>
<reference evidence="2" key="1">
    <citation type="submission" date="2010-05" db="EMBL/GenBank/DDBJ databases">
        <title>The Genome Sequence of Magnaporthe poae strain ATCC 64411.</title>
        <authorList>
            <consortium name="The Broad Institute Genome Sequencing Platform"/>
            <consortium name="Broad Institute Genome Sequencing Center for Infectious Disease"/>
            <person name="Ma L.-J."/>
            <person name="Dead R."/>
            <person name="Young S."/>
            <person name="Zeng Q."/>
            <person name="Koehrsen M."/>
            <person name="Alvarado L."/>
            <person name="Berlin A."/>
            <person name="Chapman S.B."/>
            <person name="Chen Z."/>
            <person name="Freedman E."/>
            <person name="Gellesch M."/>
            <person name="Goldberg J."/>
            <person name="Griggs A."/>
            <person name="Gujja S."/>
            <person name="Heilman E.R."/>
            <person name="Heiman D."/>
            <person name="Hepburn T."/>
            <person name="Howarth C."/>
            <person name="Jen D."/>
            <person name="Larson L."/>
            <person name="Mehta T."/>
            <person name="Neiman D."/>
            <person name="Pearson M."/>
            <person name="Roberts A."/>
            <person name="Saif S."/>
            <person name="Shea T."/>
            <person name="Shenoy N."/>
            <person name="Sisk P."/>
            <person name="Stolte C."/>
            <person name="Sykes S."/>
            <person name="Walk T."/>
            <person name="White J."/>
            <person name="Yandava C."/>
            <person name="Haas B."/>
            <person name="Nusbaum C."/>
            <person name="Birren B."/>
        </authorList>
    </citation>
    <scope>NUCLEOTIDE SEQUENCE</scope>
    <source>
        <strain evidence="2">ATCC 64411</strain>
    </source>
</reference>
<reference evidence="3" key="4">
    <citation type="journal article" date="2015" name="G3 (Bethesda)">
        <title>Genome sequences of three phytopathogenic species of the Magnaporthaceae family of fungi.</title>
        <authorList>
            <person name="Okagaki L.H."/>
            <person name="Nunes C.C."/>
            <person name="Sailsbery J."/>
            <person name="Clay B."/>
            <person name="Brown D."/>
            <person name="John T."/>
            <person name="Oh Y."/>
            <person name="Young N."/>
            <person name="Fitzgerald M."/>
            <person name="Haas B.J."/>
            <person name="Zeng Q."/>
            <person name="Young S."/>
            <person name="Adiconis X."/>
            <person name="Fan L."/>
            <person name="Levin J.Z."/>
            <person name="Mitchell T.K."/>
            <person name="Okubara P.A."/>
            <person name="Farman M.L."/>
            <person name="Kohn L.M."/>
            <person name="Birren B."/>
            <person name="Ma L.-J."/>
            <person name="Dean R.A."/>
        </authorList>
    </citation>
    <scope>NUCLEOTIDE SEQUENCE</scope>
    <source>
        <strain evidence="3">ATCC 64411 / 73-15</strain>
    </source>
</reference>
<proteinExistence type="predicted"/>
<dbReference type="EnsemblFungi" id="MAPG_01207T0">
    <property type="protein sequence ID" value="MAPG_01207T0"/>
    <property type="gene ID" value="MAPG_01207"/>
</dbReference>
<keyword evidence="4" id="KW-1185">Reference proteome</keyword>
<dbReference type="PANTHER" id="PTHR42085">
    <property type="entry name" value="F-BOX DOMAIN-CONTAINING PROTEIN"/>
    <property type="match status" value="1"/>
</dbReference>
<sequence>MDLFLFPAEIRLKIYSELLAHDECLVVMAGKRGRVRPYLFVLNCQLYPEILCTSKRVHSEAISPLYSDNSFRFSEPYSTAKPPATVTSDVFLEHIGPRAASLLRYVYTRFPTPPHAQDYQLKQTALVGLCLDNLNILLQASPGITTLDLALPSKIKDLGLRDTPFFGETLDMIEEKLGSFKSLQQVKIELRLLEWESAKHSDDGEEEVVVTGDSYNSDGSSSSGSSGSSDEGSTRWKAHRDSLMRQLRSRGWAVHVTKVPRVWTTSDGMWFTDKAGYIMHMRDLWENEMEQRSWEWQGRGRDIECARGTQEYAYRMGWADDGGPA</sequence>
<dbReference type="EMBL" id="GL876966">
    <property type="protein sequence ID" value="KLU82130.1"/>
    <property type="molecule type" value="Genomic_DNA"/>
</dbReference>
<dbReference type="EMBL" id="ADBL01000283">
    <property type="status" value="NOT_ANNOTATED_CDS"/>
    <property type="molecule type" value="Genomic_DNA"/>
</dbReference>
<dbReference type="Proteomes" id="UP000011715">
    <property type="component" value="Unassembled WGS sequence"/>
</dbReference>
<dbReference type="STRING" id="644358.A0A0C4DN33"/>
<evidence type="ECO:0000313" key="2">
    <source>
        <dbReference type="EMBL" id="KLU82130.1"/>
    </source>
</evidence>
<evidence type="ECO:0000256" key="1">
    <source>
        <dbReference type="SAM" id="MobiDB-lite"/>
    </source>
</evidence>
<accession>A0A0C4DN33</accession>
<organism evidence="3 4">
    <name type="scientific">Magnaporthiopsis poae (strain ATCC 64411 / 73-15)</name>
    <name type="common">Kentucky bluegrass fungus</name>
    <name type="synonym">Magnaporthe poae</name>
    <dbReference type="NCBI Taxonomy" id="644358"/>
    <lineage>
        <taxon>Eukaryota</taxon>
        <taxon>Fungi</taxon>
        <taxon>Dikarya</taxon>
        <taxon>Ascomycota</taxon>
        <taxon>Pezizomycotina</taxon>
        <taxon>Sordariomycetes</taxon>
        <taxon>Sordariomycetidae</taxon>
        <taxon>Magnaporthales</taxon>
        <taxon>Magnaporthaceae</taxon>
        <taxon>Magnaporthiopsis</taxon>
    </lineage>
</organism>